<dbReference type="EMBL" id="BFAD01000018">
    <property type="protein sequence ID" value="GBE89985.1"/>
    <property type="molecule type" value="Genomic_DNA"/>
</dbReference>
<sequence length="125" mass="13531">MPQLGSETSDTRENEHIYANLSGAARQCSQVSAQPRRSERQCSACKLGPSLGLVQLVIVRGVHPRISPASSSGFSISRPTLLEHPSLVGRARNNLLLQQHPIFSNETRVFYASISPAAVPEGRKA</sequence>
<organism evidence="1 2">
    <name type="scientific">Sparassis crispa</name>
    <dbReference type="NCBI Taxonomy" id="139825"/>
    <lineage>
        <taxon>Eukaryota</taxon>
        <taxon>Fungi</taxon>
        <taxon>Dikarya</taxon>
        <taxon>Basidiomycota</taxon>
        <taxon>Agaricomycotina</taxon>
        <taxon>Agaricomycetes</taxon>
        <taxon>Polyporales</taxon>
        <taxon>Sparassidaceae</taxon>
        <taxon>Sparassis</taxon>
    </lineage>
</organism>
<gene>
    <name evidence="1" type="ORF">SCP_1800070</name>
</gene>
<proteinExistence type="predicted"/>
<protein>
    <submittedName>
        <fullName evidence="1">Uncharacterized protein</fullName>
    </submittedName>
</protein>
<dbReference type="RefSeq" id="XP_027620898.1">
    <property type="nucleotide sequence ID" value="XM_027765097.1"/>
</dbReference>
<accession>A0A401H6B4</accession>
<dbReference type="InParanoid" id="A0A401H6B4"/>
<name>A0A401H6B4_9APHY</name>
<keyword evidence="2" id="KW-1185">Reference proteome</keyword>
<dbReference type="Proteomes" id="UP000287166">
    <property type="component" value="Unassembled WGS sequence"/>
</dbReference>
<dbReference type="AlphaFoldDB" id="A0A401H6B4"/>
<evidence type="ECO:0000313" key="1">
    <source>
        <dbReference type="EMBL" id="GBE89985.1"/>
    </source>
</evidence>
<reference evidence="1 2" key="1">
    <citation type="journal article" date="2018" name="Sci. Rep.">
        <title>Genome sequence of the cauliflower mushroom Sparassis crispa (Hanabiratake) and its association with beneficial usage.</title>
        <authorList>
            <person name="Kiyama R."/>
            <person name="Furutani Y."/>
            <person name="Kawaguchi K."/>
            <person name="Nakanishi T."/>
        </authorList>
    </citation>
    <scope>NUCLEOTIDE SEQUENCE [LARGE SCALE GENOMIC DNA]</scope>
</reference>
<evidence type="ECO:0000313" key="2">
    <source>
        <dbReference type="Proteomes" id="UP000287166"/>
    </source>
</evidence>
<comment type="caution">
    <text evidence="1">The sequence shown here is derived from an EMBL/GenBank/DDBJ whole genome shotgun (WGS) entry which is preliminary data.</text>
</comment>
<dbReference type="GeneID" id="38786902"/>